<sequence>MSHDFPAEPPHELTADLPPDLTTPERLPFFKRLLARVMGRGLSRMQAQHVPSWRQGHADGFLNGHAEGMDEGYAEGRLDGIEEGRRVLVIRDTRPGEHRGPRVDDHLFDDWRLPLTNELKKRIKADVALKLPSHAQPTAAQWKMIFSDTPSTYVIAGAGAGKSTSLVLRVLLLNHYLGFELDSMTVVTFTRESRKDFINKLIEIMGLWGHDLSLRQAREVVRTFHSRILPLVRSLPGFEQLQAFENLSSQQGNPSGGDLFGNKLLDDGADSNPFDLRINDAQRQQMNLCYRDLYAANPRFREVMAPLYRHSLQLKELDRDHPDVQKRITVMGLSSKRDEELCDVIEDLWIRAGAWPIQGVEPMRQTVEVSGLTFHVHGYAAELDAWIVLGFDPSEDQHLRRPDAKLPVWAEWVIKRTLFQAFCRKPVIWLENYEASRGMMQSLSGAAVAGPGFDYKVKGELSAAPLLDCFVAAAGFIENLGLDVPDAVSQMSFSDQDPDRFFFEALSLFWKAFEDHLLEQTPPVMTYNRMFSLFGEHSPENLKLVSDEGLRPLSHLMIDEFQDVSPQIVSWIRASLREIRGRGPALHVGRGAQRSSLLCVGDDWQSIYGWRGSSPKFFMEFPKEFPSPGTTKVMLSDNFRSHQHIIDAAEHIVRAAPAISGKKARASGPVQELLPVSVFDRDDDQLVARLIEHYNAGDSVLLLYRKGSERSKLPEALQAVMNADYALPPGERRLKQLTYHSSKGLQADAVFLLGDCQHLTQSPYKNQVYQMAGLGKEGDLEAFDNAQKDEVLRLAYVAITRAVRHCYWFIDAAGNDDAAVPKASSRIATDKAFFEDRRGAVRIDESVV</sequence>
<gene>
    <name evidence="9" type="ORF">SAMN05216605_11535</name>
</gene>
<dbReference type="RefSeq" id="WP_074756601.1">
    <property type="nucleotide sequence ID" value="NZ_FNCO01000015.1"/>
</dbReference>
<evidence type="ECO:0000256" key="6">
    <source>
        <dbReference type="PROSITE-ProRule" id="PRU00560"/>
    </source>
</evidence>
<evidence type="ECO:0000313" key="9">
    <source>
        <dbReference type="EMBL" id="SDI61120.1"/>
    </source>
</evidence>
<dbReference type="EMBL" id="FNCO01000015">
    <property type="protein sequence ID" value="SDI61120.1"/>
    <property type="molecule type" value="Genomic_DNA"/>
</dbReference>
<dbReference type="GO" id="GO:0016787">
    <property type="term" value="F:hydrolase activity"/>
    <property type="evidence" value="ECO:0007669"/>
    <property type="project" value="UniProtKB-UniRule"/>
</dbReference>
<dbReference type="SUPFAM" id="SSF52540">
    <property type="entry name" value="P-loop containing nucleoside triphosphate hydrolases"/>
    <property type="match status" value="1"/>
</dbReference>
<name>A0A1G8M164_9PSED</name>
<accession>A0A1G8M164</accession>
<proteinExistence type="predicted"/>
<feature type="domain" description="UvrD-like helicase ATP-binding" evidence="8">
    <location>
        <begin position="135"/>
        <end position="642"/>
    </location>
</feature>
<dbReference type="STRING" id="89065.SAMN05216605_11535"/>
<evidence type="ECO:0000256" key="2">
    <source>
        <dbReference type="ARBA" id="ARBA00022801"/>
    </source>
</evidence>
<dbReference type="PROSITE" id="PS51198">
    <property type="entry name" value="UVRD_HELICASE_ATP_BIND"/>
    <property type="match status" value="1"/>
</dbReference>
<dbReference type="Gene3D" id="3.40.50.300">
    <property type="entry name" value="P-loop containing nucleotide triphosphate hydrolases"/>
    <property type="match status" value="3"/>
</dbReference>
<evidence type="ECO:0000256" key="4">
    <source>
        <dbReference type="ARBA" id="ARBA00022840"/>
    </source>
</evidence>
<evidence type="ECO:0000256" key="3">
    <source>
        <dbReference type="ARBA" id="ARBA00022806"/>
    </source>
</evidence>
<evidence type="ECO:0000259" key="8">
    <source>
        <dbReference type="PROSITE" id="PS51198"/>
    </source>
</evidence>
<keyword evidence="10" id="KW-1185">Reference proteome</keyword>
<reference evidence="10" key="1">
    <citation type="submission" date="2016-10" db="EMBL/GenBank/DDBJ databases">
        <authorList>
            <person name="Varghese N."/>
            <person name="Submissions S."/>
        </authorList>
    </citation>
    <scope>NUCLEOTIDE SEQUENCE [LARGE SCALE GENOMIC DNA]</scope>
    <source>
        <strain evidence="10">ATCC 700689</strain>
    </source>
</reference>
<protein>
    <recommendedName>
        <fullName evidence="5">DNA 3'-5' helicase II</fullName>
    </recommendedName>
</protein>
<dbReference type="PANTHER" id="PTHR11070:SF2">
    <property type="entry name" value="ATP-DEPENDENT DNA HELICASE SRS2"/>
    <property type="match status" value="1"/>
</dbReference>
<dbReference type="GO" id="GO:0003677">
    <property type="term" value="F:DNA binding"/>
    <property type="evidence" value="ECO:0007669"/>
    <property type="project" value="InterPro"/>
</dbReference>
<keyword evidence="3 6" id="KW-0347">Helicase</keyword>
<dbReference type="GO" id="GO:0000725">
    <property type="term" value="P:recombinational repair"/>
    <property type="evidence" value="ECO:0007669"/>
    <property type="project" value="TreeGrafter"/>
</dbReference>
<evidence type="ECO:0000256" key="5">
    <source>
        <dbReference type="ARBA" id="ARBA00034923"/>
    </source>
</evidence>
<keyword evidence="4 6" id="KW-0067">ATP-binding</keyword>
<dbReference type="InterPro" id="IPR014016">
    <property type="entry name" value="UvrD-like_ATP-bd"/>
</dbReference>
<dbReference type="AlphaFoldDB" id="A0A1G8M164"/>
<evidence type="ECO:0000313" key="10">
    <source>
        <dbReference type="Proteomes" id="UP000182894"/>
    </source>
</evidence>
<keyword evidence="2 6" id="KW-0378">Hydrolase</keyword>
<dbReference type="GO" id="GO:0043138">
    <property type="term" value="F:3'-5' DNA helicase activity"/>
    <property type="evidence" value="ECO:0007669"/>
    <property type="project" value="TreeGrafter"/>
</dbReference>
<keyword evidence="1 6" id="KW-0547">Nucleotide-binding</keyword>
<dbReference type="GO" id="GO:0005524">
    <property type="term" value="F:ATP binding"/>
    <property type="evidence" value="ECO:0007669"/>
    <property type="project" value="UniProtKB-UniRule"/>
</dbReference>
<feature type="binding site" evidence="6">
    <location>
        <begin position="156"/>
        <end position="163"/>
    </location>
    <ligand>
        <name>ATP</name>
        <dbReference type="ChEBI" id="CHEBI:30616"/>
    </ligand>
</feature>
<feature type="region of interest" description="Disordered" evidence="7">
    <location>
        <begin position="1"/>
        <end position="21"/>
    </location>
</feature>
<dbReference type="PANTHER" id="PTHR11070">
    <property type="entry name" value="UVRD / RECB / PCRA DNA HELICASE FAMILY MEMBER"/>
    <property type="match status" value="1"/>
</dbReference>
<dbReference type="InterPro" id="IPR000212">
    <property type="entry name" value="DNA_helicase_UvrD/REP"/>
</dbReference>
<evidence type="ECO:0000256" key="7">
    <source>
        <dbReference type="SAM" id="MobiDB-lite"/>
    </source>
</evidence>
<feature type="compositionally biased region" description="Basic and acidic residues" evidence="7">
    <location>
        <begin position="1"/>
        <end position="14"/>
    </location>
</feature>
<dbReference type="InterPro" id="IPR027417">
    <property type="entry name" value="P-loop_NTPase"/>
</dbReference>
<evidence type="ECO:0000256" key="1">
    <source>
        <dbReference type="ARBA" id="ARBA00022741"/>
    </source>
</evidence>
<dbReference type="Pfam" id="PF00580">
    <property type="entry name" value="UvrD-helicase"/>
    <property type="match status" value="2"/>
</dbReference>
<dbReference type="Proteomes" id="UP000182894">
    <property type="component" value="Unassembled WGS sequence"/>
</dbReference>
<organism evidence="9 10">
    <name type="scientific">Pseudomonas abietaniphila</name>
    <dbReference type="NCBI Taxonomy" id="89065"/>
    <lineage>
        <taxon>Bacteria</taxon>
        <taxon>Pseudomonadati</taxon>
        <taxon>Pseudomonadota</taxon>
        <taxon>Gammaproteobacteria</taxon>
        <taxon>Pseudomonadales</taxon>
        <taxon>Pseudomonadaceae</taxon>
        <taxon>Pseudomonas</taxon>
    </lineage>
</organism>